<dbReference type="Gene3D" id="3.50.50.60">
    <property type="entry name" value="FAD/NAD(P)-binding domain"/>
    <property type="match status" value="2"/>
</dbReference>
<name>A0ABU9GQZ1_9GAMM</name>
<evidence type="ECO:0000256" key="8">
    <source>
        <dbReference type="SAM" id="Phobius"/>
    </source>
</evidence>
<dbReference type="InterPro" id="IPR002938">
    <property type="entry name" value="FAD-bd"/>
</dbReference>
<proteinExistence type="inferred from homology"/>
<feature type="domain" description="FAD-binding" evidence="9">
    <location>
        <begin position="20"/>
        <end position="350"/>
    </location>
</feature>
<keyword evidence="8" id="KW-0812">Transmembrane</keyword>
<evidence type="ECO:0000313" key="10">
    <source>
        <dbReference type="EMBL" id="MEL0629741.1"/>
    </source>
</evidence>
<dbReference type="Pfam" id="PF01494">
    <property type="entry name" value="FAD_binding_3"/>
    <property type="match status" value="1"/>
</dbReference>
<protein>
    <submittedName>
        <fullName evidence="10">2-octaprenyl-6-methoxyphenyl hydroxylase</fullName>
        <ecNumber evidence="10">1.14.13.-</ecNumber>
    </submittedName>
</protein>
<dbReference type="PANTHER" id="PTHR43876:SF8">
    <property type="entry name" value="2-OCTAPRENYL-6-METHOXYPHENOL HYDROXYLASE"/>
    <property type="match status" value="1"/>
</dbReference>
<evidence type="ECO:0000256" key="5">
    <source>
        <dbReference type="ARBA" id="ARBA00022827"/>
    </source>
</evidence>
<evidence type="ECO:0000256" key="3">
    <source>
        <dbReference type="ARBA" id="ARBA00005349"/>
    </source>
</evidence>
<dbReference type="SUPFAM" id="SSF51905">
    <property type="entry name" value="FAD/NAD(P)-binding domain"/>
    <property type="match status" value="1"/>
</dbReference>
<dbReference type="InterPro" id="IPR051205">
    <property type="entry name" value="UbiH/COQ6_monooxygenase"/>
</dbReference>
<evidence type="ECO:0000256" key="1">
    <source>
        <dbReference type="ARBA" id="ARBA00001974"/>
    </source>
</evidence>
<dbReference type="GO" id="GO:0016491">
    <property type="term" value="F:oxidoreductase activity"/>
    <property type="evidence" value="ECO:0007669"/>
    <property type="project" value="UniProtKB-KW"/>
</dbReference>
<dbReference type="EC" id="1.14.13.-" evidence="10"/>
<comment type="pathway">
    <text evidence="2">Cofactor biosynthesis; ubiquinone biosynthesis.</text>
</comment>
<dbReference type="PRINTS" id="PR00420">
    <property type="entry name" value="RNGMNOXGNASE"/>
</dbReference>
<keyword evidence="8" id="KW-0472">Membrane</keyword>
<dbReference type="InterPro" id="IPR036188">
    <property type="entry name" value="FAD/NAD-bd_sf"/>
</dbReference>
<keyword evidence="8" id="KW-1133">Transmembrane helix</keyword>
<evidence type="ECO:0000259" key="9">
    <source>
        <dbReference type="Pfam" id="PF01494"/>
    </source>
</evidence>
<reference evidence="10 11" key="1">
    <citation type="submission" date="2024-02" db="EMBL/GenBank/DDBJ databases">
        <title>Bacteria isolated from the canopy kelp, Nereocystis luetkeana.</title>
        <authorList>
            <person name="Pfister C.A."/>
            <person name="Younker I.T."/>
            <person name="Light S.H."/>
        </authorList>
    </citation>
    <scope>NUCLEOTIDE SEQUENCE [LARGE SCALE GENOMIC DNA]</scope>
    <source>
        <strain evidence="10 11">TI.1.05</strain>
    </source>
</reference>
<evidence type="ECO:0000256" key="7">
    <source>
        <dbReference type="ARBA" id="ARBA00023033"/>
    </source>
</evidence>
<dbReference type="InterPro" id="IPR011295">
    <property type="entry name" value="UbiH"/>
</dbReference>
<keyword evidence="5" id="KW-0274">FAD</keyword>
<dbReference type="PROSITE" id="PS01304">
    <property type="entry name" value="UBIH"/>
    <property type="match status" value="1"/>
</dbReference>
<feature type="transmembrane region" description="Helical" evidence="8">
    <location>
        <begin position="21"/>
        <end position="38"/>
    </location>
</feature>
<gene>
    <name evidence="10" type="primary">ubiH</name>
    <name evidence="10" type="synonym">visB</name>
    <name evidence="10" type="ORF">V6256_08975</name>
</gene>
<dbReference type="NCBIfam" id="TIGR01984">
    <property type="entry name" value="UbiH"/>
    <property type="match status" value="1"/>
</dbReference>
<evidence type="ECO:0000313" key="11">
    <source>
        <dbReference type="Proteomes" id="UP001369082"/>
    </source>
</evidence>
<dbReference type="EMBL" id="JBAKAZ010000029">
    <property type="protein sequence ID" value="MEL0629741.1"/>
    <property type="molecule type" value="Genomic_DNA"/>
</dbReference>
<keyword evidence="4" id="KW-0285">Flavoprotein</keyword>
<comment type="similarity">
    <text evidence="3">Belongs to the UbiH/COQ6 family.</text>
</comment>
<dbReference type="NCBIfam" id="TIGR01988">
    <property type="entry name" value="Ubi-OHases"/>
    <property type="match status" value="1"/>
</dbReference>
<dbReference type="InterPro" id="IPR010971">
    <property type="entry name" value="UbiH/COQ6"/>
</dbReference>
<keyword evidence="6 10" id="KW-0560">Oxidoreductase</keyword>
<comment type="caution">
    <text evidence="10">The sequence shown here is derived from an EMBL/GenBank/DDBJ whole genome shotgun (WGS) entry which is preliminary data.</text>
</comment>
<keyword evidence="11" id="KW-1185">Reference proteome</keyword>
<evidence type="ECO:0000256" key="4">
    <source>
        <dbReference type="ARBA" id="ARBA00022630"/>
    </source>
</evidence>
<dbReference type="NCBIfam" id="NF004356">
    <property type="entry name" value="PRK05732.1"/>
    <property type="match status" value="1"/>
</dbReference>
<dbReference type="InterPro" id="IPR018168">
    <property type="entry name" value="Ubi_Hdrlase_CS"/>
</dbReference>
<evidence type="ECO:0000256" key="2">
    <source>
        <dbReference type="ARBA" id="ARBA00004749"/>
    </source>
</evidence>
<dbReference type="PANTHER" id="PTHR43876">
    <property type="entry name" value="UBIQUINONE BIOSYNTHESIS MONOOXYGENASE COQ6, MITOCHONDRIAL"/>
    <property type="match status" value="1"/>
</dbReference>
<evidence type="ECO:0000256" key="6">
    <source>
        <dbReference type="ARBA" id="ARBA00023002"/>
    </source>
</evidence>
<comment type="cofactor">
    <cofactor evidence="1">
        <name>FAD</name>
        <dbReference type="ChEBI" id="CHEBI:57692"/>
    </cofactor>
</comment>
<keyword evidence="7" id="KW-0503">Monooxygenase</keyword>
<sequence length="417" mass="46138">MVNLKQKDCLNTASNETSYDLVIIGAGMSGSLLALTLLKKNAQLNILLVDENAKRDDPIKHFHPSFDARCIALNAGSVDILNDLSLWPDIQPDAQSIKQIQVSDKGYFNSLTLAPEIKGDAFGYVVELRRVGKVLAEALSQYPSLTTLYQVKLEAIEQSIDAVKCTLSNGEQVEAKLCIGADGSKSQVRQLANIKSSCDDYQRSAIICNIQSASCHQDIAYERFTQSGPIALLPLTDNRFSLVYCVEGDEADAIANLSDADFLMHLQQRFGYRAGIFTTTGKRDIYPLSLLKTSRPIAHRVVCIGNAAHSLHPVAGQGFNLGLRDVCVLAKVIAESDLNNIGSFSMLNKYWMYREKDHNQSIFMTDSLVRIFSNRDPLLSFPRNLSLQAMSLFPCLSMPIIEQAKGQFDLFRKESLS</sequence>
<organism evidence="10 11">
    <name type="scientific">Psychromonas aquatilis</name>
    <dbReference type="NCBI Taxonomy" id="2005072"/>
    <lineage>
        <taxon>Bacteria</taxon>
        <taxon>Pseudomonadati</taxon>
        <taxon>Pseudomonadota</taxon>
        <taxon>Gammaproteobacteria</taxon>
        <taxon>Alteromonadales</taxon>
        <taxon>Psychromonadaceae</taxon>
        <taxon>Psychromonas</taxon>
    </lineage>
</organism>
<dbReference type="Proteomes" id="UP001369082">
    <property type="component" value="Unassembled WGS sequence"/>
</dbReference>
<accession>A0ABU9GQZ1</accession>
<dbReference type="RefSeq" id="WP_341597874.1">
    <property type="nucleotide sequence ID" value="NZ_JBAKAZ010000029.1"/>
</dbReference>